<evidence type="ECO:0000256" key="2">
    <source>
        <dbReference type="SAM" id="Phobius"/>
    </source>
</evidence>
<feature type="transmembrane region" description="Helical" evidence="2">
    <location>
        <begin position="120"/>
        <end position="137"/>
    </location>
</feature>
<feature type="transmembrane region" description="Helical" evidence="2">
    <location>
        <begin position="368"/>
        <end position="388"/>
    </location>
</feature>
<feature type="transmembrane region" description="Helical" evidence="2">
    <location>
        <begin position="196"/>
        <end position="216"/>
    </location>
</feature>
<proteinExistence type="predicted"/>
<dbReference type="eggNOG" id="COG4473">
    <property type="taxonomic scope" value="Bacteria"/>
</dbReference>
<organism evidence="3 4">
    <name type="scientific">Tumebacillus flagellatus</name>
    <dbReference type="NCBI Taxonomy" id="1157490"/>
    <lineage>
        <taxon>Bacteria</taxon>
        <taxon>Bacillati</taxon>
        <taxon>Bacillota</taxon>
        <taxon>Bacilli</taxon>
        <taxon>Bacillales</taxon>
        <taxon>Alicyclobacillaceae</taxon>
        <taxon>Tumebacillus</taxon>
    </lineage>
</organism>
<feature type="transmembrane region" description="Helical" evidence="2">
    <location>
        <begin position="439"/>
        <end position="459"/>
    </location>
</feature>
<dbReference type="Pfam" id="PF05975">
    <property type="entry name" value="EcsB"/>
    <property type="match status" value="1"/>
</dbReference>
<evidence type="ECO:0000313" key="4">
    <source>
        <dbReference type="Proteomes" id="UP000027931"/>
    </source>
</evidence>
<dbReference type="OrthoDB" id="2447941at2"/>
<feature type="transmembrane region" description="Helical" evidence="2">
    <location>
        <begin position="344"/>
        <end position="362"/>
    </location>
</feature>
<sequence>MSGAEEKKPRTQVKDGDGAGSARSGKKAGDTDATRTGSTAGNQSSASSEKSALSVARVPYGISGFADLGDLYTARVKRAWVQGILLFLSILRNQGVLMSAIALVIGIAFGYKAVLDRLPASFPAAWFIAVIVGFAACRGRVRTFLQEPDLVFLLPAEERMGAYYRRAWRYSAFFQSVQAVVWVGVLVPLFQARAGIGAALLCAVAALLLKGWNLWFSWMEMLLVRRFGASLAVRFVGNALVIYGLITLALWYALAGVALLLAVAWLVRSGRQVRSLPWNEVLDLEQQTLSAYYTVASFFVEVPKLKNRVKRREWIMALVRRIPINQKLPYLYLYIRTFFRYSEYFGIYLRLMVFVGVILYFVSNVWVALVLFLVGLFLMGFQLPNLASERRYSELVRIYPLTDQDKKRGISWLALQLLIAESILLSLLMLISGRLPLQHLAWMPLAGVVFSLYVAFYYLPNRFLEEEKSA</sequence>
<keyword evidence="2" id="KW-0812">Transmembrane</keyword>
<dbReference type="EMBL" id="JMIR01000062">
    <property type="protein sequence ID" value="KEO80879.1"/>
    <property type="molecule type" value="Genomic_DNA"/>
</dbReference>
<feature type="transmembrane region" description="Helical" evidence="2">
    <location>
        <begin position="409"/>
        <end position="433"/>
    </location>
</feature>
<evidence type="ECO:0000313" key="3">
    <source>
        <dbReference type="EMBL" id="KEO80879.1"/>
    </source>
</evidence>
<name>A0A074LIB4_9BACL</name>
<reference evidence="3 4" key="1">
    <citation type="journal article" date="2013" name="Int. J. Syst. Evol. Microbiol.">
        <title>Tumebacillus flagellatus sp. nov., an alpha-amylase/pullulanase-producing bacterium isolated from cassava wastewater.</title>
        <authorList>
            <person name="Wang Q."/>
            <person name="Xie N."/>
            <person name="Qin Y."/>
            <person name="Shen N."/>
            <person name="Zhu J."/>
            <person name="Mi H."/>
            <person name="Huang R."/>
        </authorList>
    </citation>
    <scope>NUCLEOTIDE SEQUENCE [LARGE SCALE GENOMIC DNA]</scope>
    <source>
        <strain evidence="3 4">GST4</strain>
    </source>
</reference>
<evidence type="ECO:0008006" key="5">
    <source>
        <dbReference type="Google" id="ProtNLM"/>
    </source>
</evidence>
<dbReference type="InterPro" id="IPR010288">
    <property type="entry name" value="EcsB_ABC"/>
</dbReference>
<feature type="transmembrane region" description="Helical" evidence="2">
    <location>
        <begin position="167"/>
        <end position="190"/>
    </location>
</feature>
<keyword evidence="2" id="KW-1133">Transmembrane helix</keyword>
<dbReference type="RefSeq" id="WP_038094660.1">
    <property type="nucleotide sequence ID" value="NZ_JMIR01000062.1"/>
</dbReference>
<feature type="transmembrane region" description="Helical" evidence="2">
    <location>
        <begin position="223"/>
        <end position="243"/>
    </location>
</feature>
<feature type="transmembrane region" description="Helical" evidence="2">
    <location>
        <begin position="249"/>
        <end position="267"/>
    </location>
</feature>
<feature type="region of interest" description="Disordered" evidence="1">
    <location>
        <begin position="1"/>
        <end position="46"/>
    </location>
</feature>
<evidence type="ECO:0000256" key="1">
    <source>
        <dbReference type="SAM" id="MobiDB-lite"/>
    </source>
</evidence>
<gene>
    <name evidence="3" type="ORF">EL26_23880</name>
</gene>
<dbReference type="GO" id="GO:0016020">
    <property type="term" value="C:membrane"/>
    <property type="evidence" value="ECO:0007669"/>
    <property type="project" value="InterPro"/>
</dbReference>
<dbReference type="Proteomes" id="UP000027931">
    <property type="component" value="Unassembled WGS sequence"/>
</dbReference>
<comment type="caution">
    <text evidence="3">The sequence shown here is derived from an EMBL/GenBank/DDBJ whole genome shotgun (WGS) entry which is preliminary data.</text>
</comment>
<keyword evidence="2" id="KW-0472">Membrane</keyword>
<accession>A0A074LIB4</accession>
<dbReference type="PIRSF" id="PIRSF037259">
    <property type="entry name" value="EcsB_ABC"/>
    <property type="match status" value="1"/>
</dbReference>
<dbReference type="AlphaFoldDB" id="A0A074LIB4"/>
<feature type="compositionally biased region" description="Basic and acidic residues" evidence="1">
    <location>
        <begin position="1"/>
        <end position="17"/>
    </location>
</feature>
<keyword evidence="4" id="KW-1185">Reference proteome</keyword>
<protein>
    <recommendedName>
        <fullName evidence="5">ABC transporter permease</fullName>
    </recommendedName>
</protein>
<dbReference type="STRING" id="1157490.EL26_23880"/>